<evidence type="ECO:0000313" key="8">
    <source>
        <dbReference type="EMBL" id="TNC46387.1"/>
    </source>
</evidence>
<gene>
    <name evidence="8" type="ORF">FHE65_13250</name>
    <name evidence="7" type="ORF">FHE65_13385</name>
</gene>
<evidence type="ECO:0000256" key="3">
    <source>
        <dbReference type="ARBA" id="ARBA00023004"/>
    </source>
</evidence>
<evidence type="ECO:0000256" key="1">
    <source>
        <dbReference type="ARBA" id="ARBA00022723"/>
    </source>
</evidence>
<evidence type="ECO:0000256" key="2">
    <source>
        <dbReference type="ARBA" id="ARBA00022801"/>
    </source>
</evidence>
<sequence>MPARCVLRQDNGATPRHSRIRSSPTSVGTSRLRRVPTHRVLHLSDTHVSRTGPDEDGVDAVAALERILHDARHVPDLDLVLVTGDIADDGSYEGCLAVRDMVGAFAAERGIPHVYTTGNHDDRDAFTRALGSGHLDAGGRDVGRLAGGSAGKRTAVSDVGGLRVITLDSLVPGAVHGELSGGEVAWLRGQLATPAPYGTIVALHHPPLFLDSSLILRDVGLHDRELLAAAVAGTDVRAVLCGHFHHQLSGTMQGVPVWVTPGVVTRIDLTAPRSRTRAVLGAGATVVDLGGPFSPVFHVLQARDPRQGELVYLVDALSWEDVDEE</sequence>
<dbReference type="PANTHER" id="PTHR42988">
    <property type="entry name" value="PHOSPHOHYDROLASE"/>
    <property type="match status" value="1"/>
</dbReference>
<protein>
    <submittedName>
        <fullName evidence="8">Metallophosphoesterase</fullName>
    </submittedName>
</protein>
<dbReference type="EMBL" id="VDFR01000057">
    <property type="protein sequence ID" value="TNC46387.1"/>
    <property type="molecule type" value="Genomic_DNA"/>
</dbReference>
<evidence type="ECO:0000259" key="6">
    <source>
        <dbReference type="Pfam" id="PF00149"/>
    </source>
</evidence>
<evidence type="ECO:0000313" key="7">
    <source>
        <dbReference type="EMBL" id="TNC46196.1"/>
    </source>
</evidence>
<evidence type="ECO:0000313" key="9">
    <source>
        <dbReference type="Proteomes" id="UP000306740"/>
    </source>
</evidence>
<evidence type="ECO:0000256" key="5">
    <source>
        <dbReference type="SAM" id="MobiDB-lite"/>
    </source>
</evidence>
<feature type="region of interest" description="Disordered" evidence="5">
    <location>
        <begin position="1"/>
        <end position="32"/>
    </location>
</feature>
<dbReference type="PANTHER" id="PTHR42988:SF2">
    <property type="entry name" value="CYCLIC NUCLEOTIDE PHOSPHODIESTERASE CBUA0032-RELATED"/>
    <property type="match status" value="1"/>
</dbReference>
<dbReference type="GO" id="GO:0016787">
    <property type="term" value="F:hydrolase activity"/>
    <property type="evidence" value="ECO:0007669"/>
    <property type="project" value="UniProtKB-KW"/>
</dbReference>
<dbReference type="InterPro" id="IPR029052">
    <property type="entry name" value="Metallo-depent_PP-like"/>
</dbReference>
<organism evidence="8 9">
    <name type="scientific">Mumia zhuanghuii</name>
    <dbReference type="NCBI Taxonomy" id="2585211"/>
    <lineage>
        <taxon>Bacteria</taxon>
        <taxon>Bacillati</taxon>
        <taxon>Actinomycetota</taxon>
        <taxon>Actinomycetes</taxon>
        <taxon>Propionibacteriales</taxon>
        <taxon>Nocardioidaceae</taxon>
        <taxon>Mumia</taxon>
    </lineage>
</organism>
<keyword evidence="3" id="KW-0408">Iron</keyword>
<accession>A0A5C4MPR9</accession>
<name>A0A5C4MPR9_9ACTN</name>
<dbReference type="Pfam" id="PF00149">
    <property type="entry name" value="Metallophos"/>
    <property type="match status" value="1"/>
</dbReference>
<dbReference type="GO" id="GO:0046872">
    <property type="term" value="F:metal ion binding"/>
    <property type="evidence" value="ECO:0007669"/>
    <property type="project" value="UniProtKB-KW"/>
</dbReference>
<comment type="similarity">
    <text evidence="4">Belongs to the cyclic nucleotide phosphodiesterase class-III family.</text>
</comment>
<keyword evidence="2" id="KW-0378">Hydrolase</keyword>
<feature type="domain" description="Calcineurin-like phosphoesterase" evidence="6">
    <location>
        <begin position="39"/>
        <end position="246"/>
    </location>
</feature>
<reference evidence="8 9" key="1">
    <citation type="submission" date="2019-05" db="EMBL/GenBank/DDBJ databases">
        <title>Mumia sp. nov., isolated from the intestinal contents of plateau pika (Ochotona curzoniae) in the Qinghai-Tibet plateau of China.</title>
        <authorList>
            <person name="Tian Z."/>
        </authorList>
    </citation>
    <scope>NUCLEOTIDE SEQUENCE [LARGE SCALE GENOMIC DNA]</scope>
    <source>
        <strain evidence="9">527</strain>
        <strain evidence="8">Z527</strain>
    </source>
</reference>
<dbReference type="InterPro" id="IPR004843">
    <property type="entry name" value="Calcineurin-like_PHP"/>
</dbReference>
<dbReference type="EMBL" id="VDFR01000059">
    <property type="protein sequence ID" value="TNC46196.1"/>
    <property type="molecule type" value="Genomic_DNA"/>
</dbReference>
<dbReference type="Gene3D" id="3.60.21.10">
    <property type="match status" value="1"/>
</dbReference>
<dbReference type="Proteomes" id="UP000306740">
    <property type="component" value="Unassembled WGS sequence"/>
</dbReference>
<dbReference type="OrthoDB" id="5241795at2"/>
<dbReference type="SUPFAM" id="SSF56300">
    <property type="entry name" value="Metallo-dependent phosphatases"/>
    <property type="match status" value="1"/>
</dbReference>
<evidence type="ECO:0000256" key="4">
    <source>
        <dbReference type="ARBA" id="ARBA00025742"/>
    </source>
</evidence>
<proteinExistence type="inferred from homology"/>
<dbReference type="AlphaFoldDB" id="A0A5C4MPR9"/>
<keyword evidence="1" id="KW-0479">Metal-binding</keyword>
<dbReference type="InterPro" id="IPR050884">
    <property type="entry name" value="CNP_phosphodiesterase-III"/>
</dbReference>
<comment type="caution">
    <text evidence="8">The sequence shown here is derived from an EMBL/GenBank/DDBJ whole genome shotgun (WGS) entry which is preliminary data.</text>
</comment>